<organism evidence="2">
    <name type="scientific">Attheya septentrionalis</name>
    <dbReference type="NCBI Taxonomy" id="420275"/>
    <lineage>
        <taxon>Eukaryota</taxon>
        <taxon>Sar</taxon>
        <taxon>Stramenopiles</taxon>
        <taxon>Ochrophyta</taxon>
        <taxon>Bacillariophyta</taxon>
        <taxon>Coscinodiscophyceae</taxon>
        <taxon>Chaetocerotophycidae</taxon>
        <taxon>Chaetocerotales</taxon>
        <taxon>Attheyaceae</taxon>
        <taxon>Attheya</taxon>
    </lineage>
</organism>
<evidence type="ECO:0000256" key="1">
    <source>
        <dbReference type="SAM" id="SignalP"/>
    </source>
</evidence>
<proteinExistence type="predicted"/>
<accession>A0A7S2XSW1</accession>
<dbReference type="InterPro" id="IPR011047">
    <property type="entry name" value="Quinoprotein_ADH-like_sf"/>
</dbReference>
<name>A0A7S2XSW1_9STRA</name>
<dbReference type="InterPro" id="IPR015943">
    <property type="entry name" value="WD40/YVTN_repeat-like_dom_sf"/>
</dbReference>
<evidence type="ECO:0008006" key="3">
    <source>
        <dbReference type="Google" id="ProtNLM"/>
    </source>
</evidence>
<feature type="signal peptide" evidence="1">
    <location>
        <begin position="1"/>
        <end position="19"/>
    </location>
</feature>
<dbReference type="AlphaFoldDB" id="A0A7S2XSW1"/>
<gene>
    <name evidence="2" type="ORF">ASEP1449_LOCUS16914</name>
</gene>
<dbReference type="Gene3D" id="2.130.10.10">
    <property type="entry name" value="YVTN repeat-like/Quinoprotein amine dehydrogenase"/>
    <property type="match status" value="1"/>
</dbReference>
<sequence>MLRYFVITLLCLILTSARGESGSEIWRTPLRGYDLLYDPVEDIFYAGSATFFQDDPAASIHRLNGATGKLIGDPIAIGACGDGTNVCSFVGKFAGYYNFDGSLKYIILTAISAGANNAFALYETATNSILWTYNITQEEAANVDPPSHAEPGASFSPDGSHVFVLIPTNDGIVNYAFKIDGEYLFKIIDHSGITASPDSKSIYTANRCGVDQIHIDTMEKISSWEEPECNLDIHDRPTVDSEGNVYVLNNPTTVMSLGLIKLGSNLTEGPLWMTTTPPPFDTSSFWFSPVLNKDESIVAVTIDGGVSYRPLIGLDPSDGTSLWNTTNLFFPAIHSTVYSESKQAFYTTAGEIEVGGYVSGYDETTGSSIVTPSGLKLVYDFAIVSDERMGVILLDGTEGGNAVILYNTPSIPTTTNTPTAAPSSGAFKFEVMEGIGMATIGALMVSCFY</sequence>
<dbReference type="SUPFAM" id="SSF50998">
    <property type="entry name" value="Quinoprotein alcohol dehydrogenase-like"/>
    <property type="match status" value="1"/>
</dbReference>
<feature type="chain" id="PRO_5030532490" description="SMP-30/Gluconolactonase/LRE-like region domain-containing protein" evidence="1">
    <location>
        <begin position="20"/>
        <end position="449"/>
    </location>
</feature>
<dbReference type="EMBL" id="HBHQ01025093">
    <property type="protein sequence ID" value="CAD9825080.1"/>
    <property type="molecule type" value="Transcribed_RNA"/>
</dbReference>
<reference evidence="2" key="1">
    <citation type="submission" date="2021-01" db="EMBL/GenBank/DDBJ databases">
        <authorList>
            <person name="Corre E."/>
            <person name="Pelletier E."/>
            <person name="Niang G."/>
            <person name="Scheremetjew M."/>
            <person name="Finn R."/>
            <person name="Kale V."/>
            <person name="Holt S."/>
            <person name="Cochrane G."/>
            <person name="Meng A."/>
            <person name="Brown T."/>
            <person name="Cohen L."/>
        </authorList>
    </citation>
    <scope>NUCLEOTIDE SEQUENCE</scope>
    <source>
        <strain evidence="2">CCMP2084</strain>
    </source>
</reference>
<protein>
    <recommendedName>
        <fullName evidence="3">SMP-30/Gluconolactonase/LRE-like region domain-containing protein</fullName>
    </recommendedName>
</protein>
<keyword evidence="1" id="KW-0732">Signal</keyword>
<evidence type="ECO:0000313" key="2">
    <source>
        <dbReference type="EMBL" id="CAD9825080.1"/>
    </source>
</evidence>